<dbReference type="KEGG" id="ehx:EMIHUDRAFT_455434"/>
<sequence>MSNMNGNVLACLSLILRSAHAFNPEACLRPCANGVCVELLDSLTCSETLSILGCDCGGCCMDYAIIAAAEEAGLTLDEEDATSLRAGAAIVGALLMCYRHLSLLRRRLSLTHSAIADSAKEVAAEAVQLGAEARRRLAAAADRRGTAHGSETGVPSPLSFSFGAGTIGLVLVDDIPSDSVIITATACAALEQGVPPSSTVLALNGIDVSGLTAEELMLVLQRSARPLSLTVQPPPSGFVDAAEGAAKEGATVEAVQAEEAAEAAEAETPGAAAAAGDAAGEAAAGEGFAVLVELASNVAHTTKASQSNEGDRSEGFAVLVELASNVAHTTKASQSNEGDRSTANGQGSSGPGETAGDPTITDKAKAAKAAKAAALRAELESLEAKLAAMATRPAAPPGRAPPGPAPEARVGKEPLALLVEQPLARSSESPATGAEEEAAERQEEQAASLKEPAARVAAPQVSPIGNGAASPASPASLATPASTPALLGSGLDTTPARGADTDVHLSQDWPAPPPEEIDVSDAGAMPEELAGSDEPEELAGSDENEEAPLAPPEAPPPPPPAAPPPPQPEAPPPPPAPPVAAPAPAPASAPAPPSPSALAAAAGEGGVVSPEHESDTPV</sequence>
<proteinExistence type="predicted"/>
<dbReference type="PaxDb" id="2903-EOD34962"/>
<dbReference type="Proteomes" id="UP000013827">
    <property type="component" value="Unassembled WGS sequence"/>
</dbReference>
<evidence type="ECO:0000313" key="3">
    <source>
        <dbReference type="EnsemblProtists" id="EOD34962"/>
    </source>
</evidence>
<feature type="region of interest" description="Disordered" evidence="1">
    <location>
        <begin position="328"/>
        <end position="363"/>
    </location>
</feature>
<reference evidence="4" key="1">
    <citation type="journal article" date="2013" name="Nature">
        <title>Pan genome of the phytoplankton Emiliania underpins its global distribution.</title>
        <authorList>
            <person name="Read B.A."/>
            <person name="Kegel J."/>
            <person name="Klute M.J."/>
            <person name="Kuo A."/>
            <person name="Lefebvre S.C."/>
            <person name="Maumus F."/>
            <person name="Mayer C."/>
            <person name="Miller J."/>
            <person name="Monier A."/>
            <person name="Salamov A."/>
            <person name="Young J."/>
            <person name="Aguilar M."/>
            <person name="Claverie J.M."/>
            <person name="Frickenhaus S."/>
            <person name="Gonzalez K."/>
            <person name="Herman E.K."/>
            <person name="Lin Y.C."/>
            <person name="Napier J."/>
            <person name="Ogata H."/>
            <person name="Sarno A.F."/>
            <person name="Shmutz J."/>
            <person name="Schroeder D."/>
            <person name="de Vargas C."/>
            <person name="Verret F."/>
            <person name="von Dassow P."/>
            <person name="Valentin K."/>
            <person name="Van de Peer Y."/>
            <person name="Wheeler G."/>
            <person name="Dacks J.B."/>
            <person name="Delwiche C.F."/>
            <person name="Dyhrman S.T."/>
            <person name="Glockner G."/>
            <person name="John U."/>
            <person name="Richards T."/>
            <person name="Worden A.Z."/>
            <person name="Zhang X."/>
            <person name="Grigoriev I.V."/>
            <person name="Allen A.E."/>
            <person name="Bidle K."/>
            <person name="Borodovsky M."/>
            <person name="Bowler C."/>
            <person name="Brownlee C."/>
            <person name="Cock J.M."/>
            <person name="Elias M."/>
            <person name="Gladyshev V.N."/>
            <person name="Groth M."/>
            <person name="Guda C."/>
            <person name="Hadaegh A."/>
            <person name="Iglesias-Rodriguez M.D."/>
            <person name="Jenkins J."/>
            <person name="Jones B.M."/>
            <person name="Lawson T."/>
            <person name="Leese F."/>
            <person name="Lindquist E."/>
            <person name="Lobanov A."/>
            <person name="Lomsadze A."/>
            <person name="Malik S.B."/>
            <person name="Marsh M.E."/>
            <person name="Mackinder L."/>
            <person name="Mock T."/>
            <person name="Mueller-Roeber B."/>
            <person name="Pagarete A."/>
            <person name="Parker M."/>
            <person name="Probert I."/>
            <person name="Quesneville H."/>
            <person name="Raines C."/>
            <person name="Rensing S.A."/>
            <person name="Riano-Pachon D.M."/>
            <person name="Richier S."/>
            <person name="Rokitta S."/>
            <person name="Shiraiwa Y."/>
            <person name="Soanes D.M."/>
            <person name="van der Giezen M."/>
            <person name="Wahlund T.M."/>
            <person name="Williams B."/>
            <person name="Wilson W."/>
            <person name="Wolfe G."/>
            <person name="Wurch L.L."/>
        </authorList>
    </citation>
    <scope>NUCLEOTIDE SEQUENCE</scope>
</reference>
<dbReference type="AlphaFoldDB" id="A0A0D3KGS7"/>
<keyword evidence="4" id="KW-1185">Reference proteome</keyword>
<organism evidence="3 4">
    <name type="scientific">Emiliania huxleyi (strain CCMP1516)</name>
    <dbReference type="NCBI Taxonomy" id="280463"/>
    <lineage>
        <taxon>Eukaryota</taxon>
        <taxon>Haptista</taxon>
        <taxon>Haptophyta</taxon>
        <taxon>Prymnesiophyceae</taxon>
        <taxon>Isochrysidales</taxon>
        <taxon>Noelaerhabdaceae</taxon>
        <taxon>Emiliania</taxon>
    </lineage>
</organism>
<protein>
    <recommendedName>
        <fullName evidence="5">PDZ domain-containing protein</fullName>
    </recommendedName>
</protein>
<accession>A0A0D3KGS7</accession>
<dbReference type="RefSeq" id="XP_005787391.1">
    <property type="nucleotide sequence ID" value="XM_005787334.1"/>
</dbReference>
<dbReference type="SUPFAM" id="SSF50156">
    <property type="entry name" value="PDZ domain-like"/>
    <property type="match status" value="1"/>
</dbReference>
<evidence type="ECO:0000313" key="4">
    <source>
        <dbReference type="Proteomes" id="UP000013827"/>
    </source>
</evidence>
<feature type="region of interest" description="Disordered" evidence="1">
    <location>
        <begin position="255"/>
        <end position="274"/>
    </location>
</feature>
<feature type="compositionally biased region" description="Low complexity" evidence="1">
    <location>
        <begin position="468"/>
        <end position="487"/>
    </location>
</feature>
<feature type="signal peptide" evidence="2">
    <location>
        <begin position="1"/>
        <end position="21"/>
    </location>
</feature>
<evidence type="ECO:0000256" key="1">
    <source>
        <dbReference type="SAM" id="MobiDB-lite"/>
    </source>
</evidence>
<dbReference type="GeneID" id="17280232"/>
<dbReference type="HOGENOM" id="CLU_442425_0_0_1"/>
<feature type="region of interest" description="Disordered" evidence="1">
    <location>
        <begin position="388"/>
        <end position="618"/>
    </location>
</feature>
<dbReference type="InterPro" id="IPR036034">
    <property type="entry name" value="PDZ_sf"/>
</dbReference>
<feature type="compositionally biased region" description="Pro residues" evidence="1">
    <location>
        <begin position="394"/>
        <end position="405"/>
    </location>
</feature>
<feature type="chain" id="PRO_5044272808" description="PDZ domain-containing protein" evidence="2">
    <location>
        <begin position="22"/>
        <end position="618"/>
    </location>
</feature>
<feature type="compositionally biased region" description="Pro residues" evidence="1">
    <location>
        <begin position="549"/>
        <end position="595"/>
    </location>
</feature>
<keyword evidence="2" id="KW-0732">Signal</keyword>
<feature type="compositionally biased region" description="Polar residues" evidence="1">
    <location>
        <begin position="328"/>
        <end position="346"/>
    </location>
</feature>
<dbReference type="EnsemblProtists" id="EOD34962">
    <property type="protein sequence ID" value="EOD34962"/>
    <property type="gene ID" value="EMIHUDRAFT_455434"/>
</dbReference>
<dbReference type="OMA" id="ECNRIAR"/>
<name>A0A0D3KGS7_EMIH1</name>
<evidence type="ECO:0008006" key="5">
    <source>
        <dbReference type="Google" id="ProtNLM"/>
    </source>
</evidence>
<reference evidence="3" key="2">
    <citation type="submission" date="2024-10" db="UniProtKB">
        <authorList>
            <consortium name="EnsemblProtists"/>
        </authorList>
    </citation>
    <scope>IDENTIFICATION</scope>
</reference>
<evidence type="ECO:0000256" key="2">
    <source>
        <dbReference type="SAM" id="SignalP"/>
    </source>
</evidence>
<feature type="compositionally biased region" description="Acidic residues" evidence="1">
    <location>
        <begin position="530"/>
        <end position="546"/>
    </location>
</feature>